<comment type="catalytic activity">
    <reaction evidence="13 16">
        <text>2 5-aminolevulinate = porphobilinogen + 2 H2O + H(+)</text>
        <dbReference type="Rhea" id="RHEA:24064"/>
        <dbReference type="ChEBI" id="CHEBI:15377"/>
        <dbReference type="ChEBI" id="CHEBI:15378"/>
        <dbReference type="ChEBI" id="CHEBI:58126"/>
        <dbReference type="ChEBI" id="CHEBI:356416"/>
        <dbReference type="EC" id="4.2.1.24"/>
    </reaction>
</comment>
<dbReference type="AlphaFoldDB" id="A0A1B6EVL3"/>
<comment type="similarity">
    <text evidence="3 17">Belongs to the ALAD family.</text>
</comment>
<comment type="subunit">
    <text evidence="12">Homooctamer; active form. Homohexamer; low activity form.</text>
</comment>
<keyword evidence="8" id="KW-0350">Heme biosynthesis</keyword>
<feature type="binding site" evidence="15">
    <location>
        <position position="308"/>
    </location>
    <ligand>
        <name>5-aminolevulinate</name>
        <dbReference type="ChEBI" id="CHEBI:356416"/>
        <label>2</label>
    </ligand>
</feature>
<protein>
    <recommendedName>
        <fullName evidence="5 16">Delta-aminolevulinic acid dehydratase</fullName>
        <ecNumber evidence="4 16">4.2.1.24</ecNumber>
    </recommendedName>
</protein>
<dbReference type="GO" id="GO:0004655">
    <property type="term" value="F:porphobilinogen synthase activity"/>
    <property type="evidence" value="ECO:0007669"/>
    <property type="project" value="UniProtKB-EC"/>
</dbReference>
<dbReference type="EC" id="4.2.1.24" evidence="4 16"/>
<evidence type="ECO:0000256" key="7">
    <source>
        <dbReference type="ARBA" id="ARBA00022833"/>
    </source>
</evidence>
<dbReference type="PROSITE" id="PS00169">
    <property type="entry name" value="D_ALA_DEHYDRATASE"/>
    <property type="match status" value="1"/>
</dbReference>
<feature type="binding site" evidence="15">
    <location>
        <position position="250"/>
    </location>
    <ligand>
        <name>5-aminolevulinate</name>
        <dbReference type="ChEBI" id="CHEBI:356416"/>
        <label>1</label>
    </ligand>
</feature>
<feature type="binding site" evidence="15">
    <location>
        <position position="238"/>
    </location>
    <ligand>
        <name>5-aminolevulinate</name>
        <dbReference type="ChEBI" id="CHEBI:356416"/>
        <label>1</label>
    </ligand>
</feature>
<dbReference type="SMART" id="SM01004">
    <property type="entry name" value="ALAD"/>
    <property type="match status" value="1"/>
</dbReference>
<evidence type="ECO:0000256" key="16">
    <source>
        <dbReference type="RuleBase" id="RU000515"/>
    </source>
</evidence>
<evidence type="ECO:0000256" key="3">
    <source>
        <dbReference type="ARBA" id="ARBA00008055"/>
    </source>
</evidence>
<dbReference type="GO" id="GO:0008270">
    <property type="term" value="F:zinc ion binding"/>
    <property type="evidence" value="ECO:0007669"/>
    <property type="project" value="TreeGrafter"/>
</dbReference>
<dbReference type="InterPro" id="IPR030656">
    <property type="entry name" value="ALAD_AS"/>
</dbReference>
<dbReference type="UniPathway" id="UPA00251">
    <property type="reaction ID" value="UER00318"/>
</dbReference>
<feature type="active site" description="Schiff-base intermediate with substrate" evidence="14">
    <location>
        <position position="281"/>
    </location>
</feature>
<evidence type="ECO:0000256" key="14">
    <source>
        <dbReference type="PIRSR" id="PIRSR001415-1"/>
    </source>
</evidence>
<comment type="function">
    <text evidence="11">Catalyzes an early step in the biosynthesis of tetrapyrroles. Binds two molecules of 5-aminolevulinate per subunit, each at a distinct site, and catalyzes their condensation to form porphobilinogen.</text>
</comment>
<evidence type="ECO:0000256" key="9">
    <source>
        <dbReference type="ARBA" id="ARBA00023239"/>
    </source>
</evidence>
<dbReference type="GO" id="GO:0005829">
    <property type="term" value="C:cytosol"/>
    <property type="evidence" value="ECO:0007669"/>
    <property type="project" value="TreeGrafter"/>
</dbReference>
<dbReference type="InterPro" id="IPR013785">
    <property type="entry name" value="Aldolase_TIM"/>
</dbReference>
<evidence type="ECO:0000256" key="6">
    <source>
        <dbReference type="ARBA" id="ARBA00022723"/>
    </source>
</evidence>
<dbReference type="EMBL" id="GECZ01027858">
    <property type="protein sequence ID" value="JAS41911.1"/>
    <property type="molecule type" value="Transcribed_RNA"/>
</dbReference>
<evidence type="ECO:0000256" key="1">
    <source>
        <dbReference type="ARBA" id="ARBA00001947"/>
    </source>
</evidence>
<proteinExistence type="inferred from homology"/>
<sequence>IKRKQIALQFYFPFNSTACRVTRVQIMHSNHEKSVSLHSSLFHPTLRKWQSITSITSDKIMYPVFVIDVQNAKVEIDSMPGVYRYGVNRIVPELKPLVDKGLKSVLLFGVITQLSKDANATSADVKENPVVQAVPLLRSSFPELIVACDVCLCAYTTHGHCGILRDDGSINNELSIQRISEVAVTYAKAGCHVVAPSDMMDGRVLAIKNGLREAQLGSSVSLLSYSIKFASAFYGPFRDAAKSCPAFGDRKAYQLPIGSAGLAARAASRDVQEGADMLMVKPGLAYLDVVRQAKQAHPELPLFVFQVSGEYAMLYHAAKAGCFSLEDGVRETLTSFRRAGADCIITYFAPLILDWLAEGKL</sequence>
<dbReference type="PIRSF" id="PIRSF001415">
    <property type="entry name" value="Porphbilin_synth"/>
    <property type="match status" value="1"/>
</dbReference>
<comment type="pathway">
    <text evidence="2">Porphyrin-containing compound metabolism; protoporphyrin-IX biosynthesis; coproporphyrinogen-III from 5-aminolevulinate: step 1/4.</text>
</comment>
<keyword evidence="6" id="KW-0479">Metal-binding</keyword>
<dbReference type="PANTHER" id="PTHR11458:SF0">
    <property type="entry name" value="DELTA-AMINOLEVULINIC ACID DEHYDRATASE"/>
    <property type="match status" value="1"/>
</dbReference>
<evidence type="ECO:0000256" key="15">
    <source>
        <dbReference type="PIRSR" id="PIRSR001415-2"/>
    </source>
</evidence>
<dbReference type="InterPro" id="IPR001731">
    <property type="entry name" value="ALAD"/>
</dbReference>
<keyword evidence="10 16" id="KW-0627">Porphyrin biosynthesis</keyword>
<dbReference type="PRINTS" id="PR00144">
    <property type="entry name" value="DALDHYDRTASE"/>
</dbReference>
<feature type="binding site" evidence="15">
    <location>
        <position position="347"/>
    </location>
    <ligand>
        <name>5-aminolevulinate</name>
        <dbReference type="ChEBI" id="CHEBI:356416"/>
        <label>2</label>
    </ligand>
</feature>
<evidence type="ECO:0000256" key="4">
    <source>
        <dbReference type="ARBA" id="ARBA00012053"/>
    </source>
</evidence>
<evidence type="ECO:0000256" key="5">
    <source>
        <dbReference type="ARBA" id="ARBA00020771"/>
    </source>
</evidence>
<gene>
    <name evidence="18" type="ORF">g.27583</name>
</gene>
<organism evidence="18">
    <name type="scientific">Cuerna arida</name>
    <dbReference type="NCBI Taxonomy" id="1464854"/>
    <lineage>
        <taxon>Eukaryota</taxon>
        <taxon>Metazoa</taxon>
        <taxon>Ecdysozoa</taxon>
        <taxon>Arthropoda</taxon>
        <taxon>Hexapoda</taxon>
        <taxon>Insecta</taxon>
        <taxon>Pterygota</taxon>
        <taxon>Neoptera</taxon>
        <taxon>Paraneoptera</taxon>
        <taxon>Hemiptera</taxon>
        <taxon>Auchenorrhyncha</taxon>
        <taxon>Membracoidea</taxon>
        <taxon>Cicadellidae</taxon>
        <taxon>Cicadellinae</taxon>
        <taxon>Proconiini</taxon>
        <taxon>Cuerna</taxon>
    </lineage>
</organism>
<evidence type="ECO:0000256" key="11">
    <source>
        <dbReference type="ARBA" id="ARBA00025628"/>
    </source>
</evidence>
<evidence type="ECO:0000256" key="8">
    <source>
        <dbReference type="ARBA" id="ARBA00023133"/>
    </source>
</evidence>
<reference evidence="18" key="1">
    <citation type="submission" date="2015-11" db="EMBL/GenBank/DDBJ databases">
        <title>De novo transcriptome assembly of four potential Pierce s Disease insect vectors from Arizona vineyards.</title>
        <authorList>
            <person name="Tassone E.E."/>
        </authorList>
    </citation>
    <scope>NUCLEOTIDE SEQUENCE</scope>
</reference>
<dbReference type="PANTHER" id="PTHR11458">
    <property type="entry name" value="DELTA-AMINOLEVULINIC ACID DEHYDRATASE"/>
    <property type="match status" value="1"/>
</dbReference>
<keyword evidence="7" id="KW-0862">Zinc</keyword>
<evidence type="ECO:0000256" key="10">
    <source>
        <dbReference type="ARBA" id="ARBA00023244"/>
    </source>
</evidence>
<feature type="active site" description="Schiff-base intermediate with substrate" evidence="14">
    <location>
        <position position="228"/>
    </location>
</feature>
<feature type="non-terminal residue" evidence="18">
    <location>
        <position position="1"/>
    </location>
</feature>
<evidence type="ECO:0000256" key="12">
    <source>
        <dbReference type="ARBA" id="ARBA00025861"/>
    </source>
</evidence>
<comment type="cofactor">
    <cofactor evidence="1">
        <name>Zn(2+)</name>
        <dbReference type="ChEBI" id="CHEBI:29105"/>
    </cofactor>
</comment>
<evidence type="ECO:0000256" key="13">
    <source>
        <dbReference type="ARBA" id="ARBA00047651"/>
    </source>
</evidence>
<dbReference type="Gene3D" id="3.20.20.70">
    <property type="entry name" value="Aldolase class I"/>
    <property type="match status" value="1"/>
</dbReference>
<dbReference type="Pfam" id="PF00490">
    <property type="entry name" value="ALAD"/>
    <property type="match status" value="1"/>
</dbReference>
<dbReference type="SUPFAM" id="SSF51569">
    <property type="entry name" value="Aldolase"/>
    <property type="match status" value="1"/>
</dbReference>
<evidence type="ECO:0000313" key="18">
    <source>
        <dbReference type="EMBL" id="JAS41911.1"/>
    </source>
</evidence>
<evidence type="ECO:0000256" key="2">
    <source>
        <dbReference type="ARBA" id="ARBA00004694"/>
    </source>
</evidence>
<accession>A0A1B6EVL3</accession>
<dbReference type="FunFam" id="3.20.20.70:FF:000048">
    <property type="entry name" value="Delta-aminolevulinic acid dehydratase"/>
    <property type="match status" value="1"/>
</dbReference>
<name>A0A1B6EVL3_9HEMI</name>
<dbReference type="GO" id="GO:0006782">
    <property type="term" value="P:protoporphyrinogen IX biosynthetic process"/>
    <property type="evidence" value="ECO:0007669"/>
    <property type="project" value="UniProtKB-UniPathway"/>
</dbReference>
<dbReference type="NCBIfam" id="NF006762">
    <property type="entry name" value="PRK09283.1"/>
    <property type="match status" value="1"/>
</dbReference>
<keyword evidence="9 16" id="KW-0456">Lyase</keyword>
<evidence type="ECO:0000256" key="17">
    <source>
        <dbReference type="RuleBase" id="RU004161"/>
    </source>
</evidence>